<protein>
    <submittedName>
        <fullName evidence="1">CRISPR system Cascade subunit CasE</fullName>
    </submittedName>
</protein>
<accession>A0A660KVS7</accession>
<reference evidence="1 2" key="1">
    <citation type="submission" date="2018-10" db="EMBL/GenBank/DDBJ databases">
        <title>Genomic Encyclopedia of Type Strains, Phase IV (KMG-IV): sequencing the most valuable type-strain genomes for metagenomic binning, comparative biology and taxonomic classification.</title>
        <authorList>
            <person name="Goeker M."/>
        </authorList>
    </citation>
    <scope>NUCLEOTIDE SEQUENCE [LARGE SCALE GENOMIC DNA]</scope>
    <source>
        <strain evidence="1 2">DSM 22653</strain>
    </source>
</reference>
<gene>
    <name evidence="1" type="ORF">C7438_1443</name>
</gene>
<sequence>MGVYDVHLVEITLDFGALMRFLRDKGMIPRWDDEDLGYGIHTWLVSAFGSLSPKPWRLFTTRGRPPKILGYALHDAKDLREHLLAYAAPGTMRVLLQSDPETSILSKPMPRFLPGKSLAYEVLTVPVVRKTTVDEDGEERGKTVEKDLFLHHVEKHGGRAQESRAEVYGKWVRDLLEREFPETKKRAVDVHDARLEGFRLVRQVRYTHGEMRNRSRILRPQALIRGELTVRDPDTFSLLLEKGVGRHKAFGYGMLLLRPAR</sequence>
<name>A0A660KVS7_9BACL</name>
<proteinExistence type="predicted"/>
<dbReference type="AlphaFoldDB" id="A0A660KVS7"/>
<dbReference type="Gene3D" id="3.30.70.1210">
    <property type="entry name" value="Crispr-associated protein, domain 2"/>
    <property type="match status" value="1"/>
</dbReference>
<dbReference type="Pfam" id="PF08798">
    <property type="entry name" value="CRISPR_assoc"/>
    <property type="match status" value="1"/>
</dbReference>
<dbReference type="OrthoDB" id="9795689at2"/>
<evidence type="ECO:0000313" key="1">
    <source>
        <dbReference type="EMBL" id="RKQ84264.1"/>
    </source>
</evidence>
<dbReference type="EMBL" id="RBIJ01000004">
    <property type="protein sequence ID" value="RKQ84264.1"/>
    <property type="molecule type" value="Genomic_DNA"/>
</dbReference>
<dbReference type="InterPro" id="IPR010179">
    <property type="entry name" value="CRISPR-assoc_prot_Cse3"/>
</dbReference>
<dbReference type="Proteomes" id="UP000267019">
    <property type="component" value="Unassembled WGS sequence"/>
</dbReference>
<comment type="caution">
    <text evidence="1">The sequence shown here is derived from an EMBL/GenBank/DDBJ whole genome shotgun (WGS) entry which is preliminary data.</text>
</comment>
<keyword evidence="2" id="KW-1185">Reference proteome</keyword>
<organism evidence="1 2">
    <name type="scientific">Brockia lithotrophica</name>
    <dbReference type="NCBI Taxonomy" id="933949"/>
    <lineage>
        <taxon>Bacteria</taxon>
        <taxon>Bacillati</taxon>
        <taxon>Bacillota</taxon>
        <taxon>Bacilli</taxon>
        <taxon>Bacillales</taxon>
        <taxon>Bacillales Family X. Incertae Sedis</taxon>
        <taxon>Brockia</taxon>
    </lineage>
</organism>
<dbReference type="SUPFAM" id="SSF117987">
    <property type="entry name" value="CRISPR-associated protein"/>
    <property type="match status" value="1"/>
</dbReference>
<dbReference type="SMART" id="SM01101">
    <property type="entry name" value="CRISPR_assoc"/>
    <property type="match status" value="1"/>
</dbReference>
<evidence type="ECO:0000313" key="2">
    <source>
        <dbReference type="Proteomes" id="UP000267019"/>
    </source>
</evidence>